<feature type="region of interest" description="Disordered" evidence="1">
    <location>
        <begin position="76"/>
        <end position="104"/>
    </location>
</feature>
<evidence type="ECO:0000256" key="1">
    <source>
        <dbReference type="SAM" id="MobiDB-lite"/>
    </source>
</evidence>
<evidence type="ECO:0000313" key="3">
    <source>
        <dbReference type="Proteomes" id="UP000677082"/>
    </source>
</evidence>
<keyword evidence="3" id="KW-1185">Reference proteome</keyword>
<organism evidence="2 3">
    <name type="scientific">Paractinoplanes toevensis</name>
    <dbReference type="NCBI Taxonomy" id="571911"/>
    <lineage>
        <taxon>Bacteria</taxon>
        <taxon>Bacillati</taxon>
        <taxon>Actinomycetota</taxon>
        <taxon>Actinomycetes</taxon>
        <taxon>Micromonosporales</taxon>
        <taxon>Micromonosporaceae</taxon>
        <taxon>Paractinoplanes</taxon>
    </lineage>
</organism>
<evidence type="ECO:0000313" key="2">
    <source>
        <dbReference type="EMBL" id="GIM94810.1"/>
    </source>
</evidence>
<dbReference type="Proteomes" id="UP000677082">
    <property type="component" value="Unassembled WGS sequence"/>
</dbReference>
<gene>
    <name evidence="2" type="ORF">Ato02nite_066030</name>
</gene>
<proteinExistence type="predicted"/>
<dbReference type="EMBL" id="BOQN01000086">
    <property type="protein sequence ID" value="GIM94810.1"/>
    <property type="molecule type" value="Genomic_DNA"/>
</dbReference>
<accession>A0A919TI58</accession>
<feature type="compositionally biased region" description="Basic and acidic residues" evidence="1">
    <location>
        <begin position="92"/>
        <end position="104"/>
    </location>
</feature>
<protein>
    <submittedName>
        <fullName evidence="2">Uncharacterized protein</fullName>
    </submittedName>
</protein>
<dbReference type="AlphaFoldDB" id="A0A919TI58"/>
<name>A0A919TI58_9ACTN</name>
<reference evidence="2 3" key="1">
    <citation type="submission" date="2021-03" db="EMBL/GenBank/DDBJ databases">
        <title>Whole genome shotgun sequence of Actinoplanes toevensis NBRC 105298.</title>
        <authorList>
            <person name="Komaki H."/>
            <person name="Tamura T."/>
        </authorList>
    </citation>
    <scope>NUCLEOTIDE SEQUENCE [LARGE SCALE GENOMIC DNA]</scope>
    <source>
        <strain evidence="2 3">NBRC 105298</strain>
    </source>
</reference>
<sequence length="104" mass="11210">MQLYSDVPLLLIQTCTCPNVLVESSPKTIPQAGDIPPEIRFTAATTITVTIAQLARRRRDSAFAIRFFPPVKIPPQGIIGGESGEADGTNGHPDRHVMATAEAR</sequence>
<comment type="caution">
    <text evidence="2">The sequence shown here is derived from an EMBL/GenBank/DDBJ whole genome shotgun (WGS) entry which is preliminary data.</text>
</comment>